<accession>A0A2M7S6G3</accession>
<reference evidence="2" key="1">
    <citation type="submission" date="2017-09" db="EMBL/GenBank/DDBJ databases">
        <title>Depth-based differentiation of microbial function through sediment-hosted aquifers and enrichment of novel symbionts in the deep terrestrial subsurface.</title>
        <authorList>
            <person name="Probst A.J."/>
            <person name="Ladd B."/>
            <person name="Jarett J.K."/>
            <person name="Geller-Mcgrath D.E."/>
            <person name="Sieber C.M.K."/>
            <person name="Emerson J.B."/>
            <person name="Anantharaman K."/>
            <person name="Thomas B.C."/>
            <person name="Malmstrom R."/>
            <person name="Stieglmeier M."/>
            <person name="Klingl A."/>
            <person name="Woyke T."/>
            <person name="Ryan C.M."/>
            <person name="Banfield J.F."/>
        </authorList>
    </citation>
    <scope>NUCLEOTIDE SEQUENCE [LARGE SCALE GENOMIC DNA]</scope>
</reference>
<comment type="caution">
    <text evidence="1">The sequence shown here is derived from an EMBL/GenBank/DDBJ whole genome shotgun (WGS) entry which is preliminary data.</text>
</comment>
<dbReference type="EMBL" id="PFMR01000287">
    <property type="protein sequence ID" value="PIZ14998.1"/>
    <property type="molecule type" value="Genomic_DNA"/>
</dbReference>
<dbReference type="AlphaFoldDB" id="A0A2M7S6G3"/>
<protein>
    <submittedName>
        <fullName evidence="1">Uncharacterized protein</fullName>
    </submittedName>
</protein>
<organism evidence="1 2">
    <name type="scientific">Candidatus Desantisbacteria bacterium CG_4_10_14_0_8_um_filter_48_22</name>
    <dbReference type="NCBI Taxonomy" id="1974543"/>
    <lineage>
        <taxon>Bacteria</taxon>
        <taxon>Candidatus Desantisiibacteriota</taxon>
    </lineage>
</organism>
<proteinExistence type="predicted"/>
<name>A0A2M7S6G3_9BACT</name>
<gene>
    <name evidence="1" type="ORF">COY52_10595</name>
</gene>
<dbReference type="InterPro" id="IPR011989">
    <property type="entry name" value="ARM-like"/>
</dbReference>
<dbReference type="Gene3D" id="1.25.10.10">
    <property type="entry name" value="Leucine-rich Repeat Variant"/>
    <property type="match status" value="1"/>
</dbReference>
<sequence length="262" mass="30245">MQETMRVHFEKLMDGSFPDRVKAIRYFEKTRESAPFLARKLVDVRGPQRGWIVPALRKTIDYETLGYRVADSEKFNDWDLRIKANCLLWEMAEPAIMAVLDTLTNNWDNAAINFSAMLLAKAGRDSYMALIQVLAEDRKNEYFPPENGWEEGCVDREIVAAFAHIMENTVWQNRVKQLWFSCMRGKKGFKSSMPVFIEALKDESLHDMASWVLGNSGGWPVEALRQNLNNSDEKIRSGVEKALVRMYPNLFPELRELLCGKL</sequence>
<evidence type="ECO:0000313" key="1">
    <source>
        <dbReference type="EMBL" id="PIZ14998.1"/>
    </source>
</evidence>
<dbReference type="Proteomes" id="UP000229307">
    <property type="component" value="Unassembled WGS sequence"/>
</dbReference>
<evidence type="ECO:0000313" key="2">
    <source>
        <dbReference type="Proteomes" id="UP000229307"/>
    </source>
</evidence>